<name>A0A4P7N684_PYROR</name>
<dbReference type="GO" id="GO:0019843">
    <property type="term" value="F:rRNA binding"/>
    <property type="evidence" value="ECO:0007669"/>
    <property type="project" value="UniProtKB-KW"/>
</dbReference>
<feature type="compositionally biased region" description="Acidic residues" evidence="10">
    <location>
        <begin position="235"/>
        <end position="247"/>
    </location>
</feature>
<dbReference type="GO" id="GO:0003735">
    <property type="term" value="F:structural constituent of ribosome"/>
    <property type="evidence" value="ECO:0007669"/>
    <property type="project" value="TreeGrafter"/>
</dbReference>
<evidence type="ECO:0000256" key="6">
    <source>
        <dbReference type="ARBA" id="ARBA00023128"/>
    </source>
</evidence>
<dbReference type="EMBL" id="CP034205">
    <property type="protein sequence ID" value="QBZ56336.1"/>
    <property type="molecule type" value="Genomic_DNA"/>
</dbReference>
<reference evidence="12 13" key="1">
    <citation type="journal article" date="2019" name="Mol. Biol. Evol.">
        <title>Blast fungal genomes show frequent chromosomal changes, gene gains and losses, and effector gene turnover.</title>
        <authorList>
            <person name="Gomez Luciano L.B."/>
            <person name="Jason Tsai I."/>
            <person name="Chuma I."/>
            <person name="Tosa Y."/>
            <person name="Chen Y.H."/>
            <person name="Li J.Y."/>
            <person name="Li M.Y."/>
            <person name="Jade Lu M.Y."/>
            <person name="Nakayashiki H."/>
            <person name="Li W.H."/>
        </authorList>
    </citation>
    <scope>NUCLEOTIDE SEQUENCE [LARGE SCALE GENOMIC DNA]</scope>
    <source>
        <strain evidence="12">MZ5-1-6</strain>
    </source>
</reference>
<dbReference type="InterPro" id="IPR002942">
    <property type="entry name" value="S4_RNA-bd"/>
</dbReference>
<evidence type="ECO:0000256" key="3">
    <source>
        <dbReference type="ARBA" id="ARBA00022730"/>
    </source>
</evidence>
<dbReference type="FunFam" id="3.10.290.10:FF:000025">
    <property type="entry name" value="30S ribosomal subunit S4"/>
    <property type="match status" value="1"/>
</dbReference>
<feature type="region of interest" description="Disordered" evidence="10">
    <location>
        <begin position="89"/>
        <end position="126"/>
    </location>
</feature>
<keyword evidence="7" id="KW-0687">Ribonucleoprotein</keyword>
<dbReference type="OMA" id="GDMFQVE"/>
<evidence type="ECO:0000256" key="10">
    <source>
        <dbReference type="SAM" id="MobiDB-lite"/>
    </source>
</evidence>
<evidence type="ECO:0000256" key="9">
    <source>
        <dbReference type="ARBA" id="ARBA00071419"/>
    </source>
</evidence>
<evidence type="ECO:0000259" key="11">
    <source>
        <dbReference type="SMART" id="SM00363"/>
    </source>
</evidence>
<keyword evidence="4" id="KW-0694">RNA-binding</keyword>
<comment type="function">
    <text evidence="8">Component of the mitochondrial ribosome (mitoribosome), a dedicated translation machinery responsible for the synthesis of mitochondrial genome-encoded proteins, including at least some of the essential transmembrane subunits of the mitochondrial respiratory chain. The mitoribosomes are attached to the mitochondrial inner membrane and translation products are cotranslationally integrated into the membrane.</text>
</comment>
<dbReference type="Gene3D" id="3.10.290.10">
    <property type="entry name" value="RNA-binding S4 domain"/>
    <property type="match status" value="1"/>
</dbReference>
<feature type="compositionally biased region" description="Basic and acidic residues" evidence="10">
    <location>
        <begin position="103"/>
        <end position="115"/>
    </location>
</feature>
<dbReference type="InterPro" id="IPR036986">
    <property type="entry name" value="S4_RNA-bd_sf"/>
</dbReference>
<feature type="region of interest" description="Disordered" evidence="10">
    <location>
        <begin position="217"/>
        <end position="273"/>
    </location>
</feature>
<dbReference type="Pfam" id="PF01479">
    <property type="entry name" value="S4"/>
    <property type="match status" value="1"/>
</dbReference>
<feature type="domain" description="RNA-binding S4" evidence="11">
    <location>
        <begin position="146"/>
        <end position="210"/>
    </location>
</feature>
<sequence length="460" mass="52260">MKLRRSLRMHNLKRQRVRMSWNKYNLYNLSKLRIEESRLGDRTFFQQKWAAKAMTRAYHGEHIKEGQWERMFSRKIESVVNMNPRYMAENDGSEQATGRGSGKKYDPDWRAKQEAAGESGPNPYVTNLKTNRATPYMQMTYAPMERRLDIAIFRALFASSARQARQFCVHGFVKVNGQPMRYPGYLLNPGDMFQVDPDRVMMATGAKKGNIQFYLERQKNGSKRAGSAKAGKGEEEAEAAEEDAEAAAEEKSDAAAPAEPAEAEPVDETEAIKKNKEDLKRLLASAKDILTTNSGKDVEAKRKQKLRAFTKEAKEVLARTGRKNASAEGSTIQVEELSNLLSSLAVSPAEAKEAAAKAPLPSDPNTYEGLSDSEKRRFHEIMNEYNENPVDFSKPYWTPWKPRKWLAPFVFIPQYLEVNQNVCSAVYLRHPVARAGASEVPSPFPEFIGQLAFNWYLRRR</sequence>
<dbReference type="SUPFAM" id="SSF55174">
    <property type="entry name" value="Alpha-L RNA-binding motif"/>
    <property type="match status" value="1"/>
</dbReference>
<keyword evidence="6" id="KW-0496">Mitochondrion</keyword>
<dbReference type="VEuPathDB" id="FungiDB:M_BR32_EuGene_00011411"/>
<gene>
    <name evidence="12" type="ORF">PoMZ_01242</name>
</gene>
<comment type="similarity">
    <text evidence="2">Belongs to the universal ribosomal protein uS4 family.</text>
</comment>
<dbReference type="PANTHER" id="PTHR11831">
    <property type="entry name" value="30S 40S RIBOSOMAL PROTEIN"/>
    <property type="match status" value="1"/>
</dbReference>
<keyword evidence="5" id="KW-0689">Ribosomal protein</keyword>
<dbReference type="SMR" id="A0A4P7N684"/>
<comment type="subcellular location">
    <subcellularLocation>
        <location evidence="1">Mitochondrion</location>
    </subcellularLocation>
</comment>
<keyword evidence="3" id="KW-0699">rRNA-binding</keyword>
<dbReference type="PANTHER" id="PTHR11831:SF4">
    <property type="entry name" value="SMALL RIBOSOMAL SUBUNIT PROTEIN US4M"/>
    <property type="match status" value="1"/>
</dbReference>
<dbReference type="InterPro" id="IPR022801">
    <property type="entry name" value="Ribosomal_uS4"/>
</dbReference>
<evidence type="ECO:0000313" key="13">
    <source>
        <dbReference type="Proteomes" id="UP000294847"/>
    </source>
</evidence>
<dbReference type="Proteomes" id="UP000294847">
    <property type="component" value="Chromosome 2"/>
</dbReference>
<evidence type="ECO:0000256" key="1">
    <source>
        <dbReference type="ARBA" id="ARBA00004173"/>
    </source>
</evidence>
<proteinExistence type="inferred from homology"/>
<dbReference type="AlphaFoldDB" id="A0A4P7N684"/>
<evidence type="ECO:0000256" key="8">
    <source>
        <dbReference type="ARBA" id="ARBA00037226"/>
    </source>
</evidence>
<evidence type="ECO:0000256" key="5">
    <source>
        <dbReference type="ARBA" id="ARBA00022980"/>
    </source>
</evidence>
<dbReference type="GO" id="GO:0005763">
    <property type="term" value="C:mitochondrial small ribosomal subunit"/>
    <property type="evidence" value="ECO:0007669"/>
    <property type="project" value="TreeGrafter"/>
</dbReference>
<evidence type="ECO:0000313" key="12">
    <source>
        <dbReference type="EMBL" id="QBZ56336.1"/>
    </source>
</evidence>
<protein>
    <recommendedName>
        <fullName evidence="9">Small ribosomal subunit protein uS4m</fullName>
    </recommendedName>
</protein>
<dbReference type="PROSITE" id="PS50889">
    <property type="entry name" value="S4"/>
    <property type="match status" value="1"/>
</dbReference>
<evidence type="ECO:0000256" key="7">
    <source>
        <dbReference type="ARBA" id="ARBA00023274"/>
    </source>
</evidence>
<dbReference type="CDD" id="cd00165">
    <property type="entry name" value="S4"/>
    <property type="match status" value="1"/>
</dbReference>
<dbReference type="GO" id="GO:0042274">
    <property type="term" value="P:ribosomal small subunit biogenesis"/>
    <property type="evidence" value="ECO:0007669"/>
    <property type="project" value="TreeGrafter"/>
</dbReference>
<dbReference type="SMART" id="SM00363">
    <property type="entry name" value="S4"/>
    <property type="match status" value="1"/>
</dbReference>
<evidence type="ECO:0000256" key="2">
    <source>
        <dbReference type="ARBA" id="ARBA00007465"/>
    </source>
</evidence>
<accession>A0A4P7N684</accession>
<evidence type="ECO:0000256" key="4">
    <source>
        <dbReference type="ARBA" id="ARBA00022884"/>
    </source>
</evidence>
<organism evidence="12 13">
    <name type="scientific">Pyricularia oryzae</name>
    <name type="common">Rice blast fungus</name>
    <name type="synonym">Magnaporthe oryzae</name>
    <dbReference type="NCBI Taxonomy" id="318829"/>
    <lineage>
        <taxon>Eukaryota</taxon>
        <taxon>Fungi</taxon>
        <taxon>Dikarya</taxon>
        <taxon>Ascomycota</taxon>
        <taxon>Pezizomycotina</taxon>
        <taxon>Sordariomycetes</taxon>
        <taxon>Sordariomycetidae</taxon>
        <taxon>Magnaporthales</taxon>
        <taxon>Pyriculariaceae</taxon>
        <taxon>Pyricularia</taxon>
    </lineage>
</organism>